<name>A0A369J8V2_HYPMA</name>
<dbReference type="OrthoDB" id="2609391at2759"/>
<gene>
    <name evidence="2" type="ORF">Hypma_000261</name>
</gene>
<dbReference type="Proteomes" id="UP000076154">
    <property type="component" value="Unassembled WGS sequence"/>
</dbReference>
<proteinExistence type="predicted"/>
<dbReference type="InParanoid" id="A0A369J8V2"/>
<evidence type="ECO:0000256" key="1">
    <source>
        <dbReference type="SAM" id="MobiDB-lite"/>
    </source>
</evidence>
<evidence type="ECO:0000313" key="3">
    <source>
        <dbReference type="Proteomes" id="UP000076154"/>
    </source>
</evidence>
<accession>A0A369J8V2</accession>
<feature type="compositionally biased region" description="Basic and acidic residues" evidence="1">
    <location>
        <begin position="7"/>
        <end position="21"/>
    </location>
</feature>
<reference evidence="2" key="1">
    <citation type="submission" date="2018-04" db="EMBL/GenBank/DDBJ databases">
        <title>Whole genome sequencing of Hypsizygus marmoreus.</title>
        <authorList>
            <person name="Choi I.-G."/>
            <person name="Min B."/>
            <person name="Kim J.-G."/>
            <person name="Kim S."/>
            <person name="Oh Y.-L."/>
            <person name="Kong W.-S."/>
            <person name="Park H."/>
            <person name="Jeong J."/>
            <person name="Song E.-S."/>
        </authorList>
    </citation>
    <scope>NUCLEOTIDE SEQUENCE [LARGE SCALE GENOMIC DNA]</scope>
    <source>
        <strain evidence="2">51987-8</strain>
    </source>
</reference>
<dbReference type="AlphaFoldDB" id="A0A369J8V2"/>
<organism evidence="2 3">
    <name type="scientific">Hypsizygus marmoreus</name>
    <name type="common">White beech mushroom</name>
    <name type="synonym">Agaricus marmoreus</name>
    <dbReference type="NCBI Taxonomy" id="39966"/>
    <lineage>
        <taxon>Eukaryota</taxon>
        <taxon>Fungi</taxon>
        <taxon>Dikarya</taxon>
        <taxon>Basidiomycota</taxon>
        <taxon>Agaricomycotina</taxon>
        <taxon>Agaricomycetes</taxon>
        <taxon>Agaricomycetidae</taxon>
        <taxon>Agaricales</taxon>
        <taxon>Tricholomatineae</taxon>
        <taxon>Lyophyllaceae</taxon>
        <taxon>Hypsizygus</taxon>
    </lineage>
</organism>
<dbReference type="EMBL" id="LUEZ02000101">
    <property type="protein sequence ID" value="RDB18549.1"/>
    <property type="molecule type" value="Genomic_DNA"/>
</dbReference>
<protein>
    <submittedName>
        <fullName evidence="2">Uncharacterized protein</fullName>
    </submittedName>
</protein>
<evidence type="ECO:0000313" key="2">
    <source>
        <dbReference type="EMBL" id="RDB18549.1"/>
    </source>
</evidence>
<keyword evidence="3" id="KW-1185">Reference proteome</keyword>
<feature type="region of interest" description="Disordered" evidence="1">
    <location>
        <begin position="1"/>
        <end position="23"/>
    </location>
</feature>
<sequence>MSTATHIEPKDQHPQSHVRNDNKRRKETVNAMIMAKTTRIPMRLPVPSILTPGRRLYFGFDVTKDFLPDYAKKYWMDFHTFGYENANEQALSLSGMTMLRWKTGVRNLSFAMGIPDSTSAAHGTETTGYGEEKDMVPLLAVCSSRLGSYEHRPTQEEFVRLEAAVGRPAQWWIDYESDYHPYSSLKTSPAPEARATLNSSVEIHVPDAITALAIPPPREPMHLPVPSMLTPGRRLYFGFDVTDEFLKDYARKYWMDFHKFTCENADGDTLLLTAMTMLRFKTGVRNLSIAMGMPDSTSAAHGTNTPWHGTENDMVPLLAVCSSRLESYQRRPTREAFMRLEAAVGWPAQWWIDYESDY</sequence>
<comment type="caution">
    <text evidence="2">The sequence shown here is derived from an EMBL/GenBank/DDBJ whole genome shotgun (WGS) entry which is preliminary data.</text>
</comment>